<gene>
    <name evidence="2" type="ORF">O181_095846</name>
</gene>
<reference evidence="2" key="1">
    <citation type="submission" date="2021-03" db="EMBL/GenBank/DDBJ databases">
        <title>Draft genome sequence of rust myrtle Austropuccinia psidii MF-1, a brazilian biotype.</title>
        <authorList>
            <person name="Quecine M.C."/>
            <person name="Pachon D.M.R."/>
            <person name="Bonatelli M.L."/>
            <person name="Correr F.H."/>
            <person name="Franceschini L.M."/>
            <person name="Leite T.F."/>
            <person name="Margarido G.R.A."/>
            <person name="Almeida C.A."/>
            <person name="Ferrarezi J.A."/>
            <person name="Labate C.A."/>
        </authorList>
    </citation>
    <scope>NUCLEOTIDE SEQUENCE</scope>
    <source>
        <strain evidence="2">MF-1</strain>
    </source>
</reference>
<accession>A0A9Q3PDQ0</accession>
<organism evidence="2 3">
    <name type="scientific">Austropuccinia psidii MF-1</name>
    <dbReference type="NCBI Taxonomy" id="1389203"/>
    <lineage>
        <taxon>Eukaryota</taxon>
        <taxon>Fungi</taxon>
        <taxon>Dikarya</taxon>
        <taxon>Basidiomycota</taxon>
        <taxon>Pucciniomycotina</taxon>
        <taxon>Pucciniomycetes</taxon>
        <taxon>Pucciniales</taxon>
        <taxon>Sphaerophragmiaceae</taxon>
        <taxon>Austropuccinia</taxon>
    </lineage>
</organism>
<protein>
    <submittedName>
        <fullName evidence="2">Uncharacterized protein</fullName>
    </submittedName>
</protein>
<dbReference type="EMBL" id="AVOT02063429">
    <property type="protein sequence ID" value="MBW0556131.1"/>
    <property type="molecule type" value="Genomic_DNA"/>
</dbReference>
<proteinExistence type="predicted"/>
<dbReference type="Proteomes" id="UP000765509">
    <property type="component" value="Unassembled WGS sequence"/>
</dbReference>
<evidence type="ECO:0000256" key="1">
    <source>
        <dbReference type="SAM" id="MobiDB-lite"/>
    </source>
</evidence>
<name>A0A9Q3PDQ0_9BASI</name>
<evidence type="ECO:0000313" key="3">
    <source>
        <dbReference type="Proteomes" id="UP000765509"/>
    </source>
</evidence>
<sequence length="239" mass="26858">MSYKLTEITEYSPPVPPPPVLCESSVFIKFLNLACTECLKKGKQCFEHFNPKSSKFHHFFVGKKQFQHPWAPISNIKRYLWSKKDGHFGKEFPVSEAPNNHDNSGYYSLTGSRQSDFSIWTNVGEPIPAGCRPIYSSSKVPISTINNKGVVKRMKRIFDSPTNPDAEGSDYLDGEEVELMNKFIFQLSRSSPTQPPAKMYHIQVVTRAARNFKPVFSTLPSSIPPPSPNPSTSRLALAS</sequence>
<keyword evidence="3" id="KW-1185">Reference proteome</keyword>
<dbReference type="AlphaFoldDB" id="A0A9Q3PDQ0"/>
<feature type="region of interest" description="Disordered" evidence="1">
    <location>
        <begin position="219"/>
        <end position="239"/>
    </location>
</feature>
<evidence type="ECO:0000313" key="2">
    <source>
        <dbReference type="EMBL" id="MBW0556131.1"/>
    </source>
</evidence>
<comment type="caution">
    <text evidence="2">The sequence shown here is derived from an EMBL/GenBank/DDBJ whole genome shotgun (WGS) entry which is preliminary data.</text>
</comment>